<dbReference type="Pfam" id="PF03561">
    <property type="entry name" value="Allantoicase"/>
    <property type="match status" value="2"/>
</dbReference>
<dbReference type="PIRSF" id="PIRSF016516">
    <property type="entry name" value="Allantoicase"/>
    <property type="match status" value="1"/>
</dbReference>
<reference evidence="4" key="1">
    <citation type="journal article" date="2015" name="BMC Genomics">
        <title>Draft genome of a commonly misdiagnosed multidrug resistant pathogen Candida auris.</title>
        <authorList>
            <person name="Chatterjee S."/>
            <person name="Alampalli S.V."/>
            <person name="Nageshan R.K."/>
            <person name="Chettiar S.T."/>
            <person name="Joshi S."/>
            <person name="Tatu U.S."/>
        </authorList>
    </citation>
    <scope>NUCLEOTIDE SEQUENCE [LARGE SCALE GENOMIC DNA]</scope>
    <source>
        <strain evidence="4">6684</strain>
    </source>
</reference>
<dbReference type="VEuPathDB" id="FungiDB:QG37_07924"/>
<comment type="similarity">
    <text evidence="1">Belongs to the allantoicase family.</text>
</comment>
<dbReference type="FunFam" id="2.60.120.260:FF:000078">
    <property type="entry name" value="DAL2p Allantoicase"/>
    <property type="match status" value="1"/>
</dbReference>
<dbReference type="AlphaFoldDB" id="A0A0L0NNU2"/>
<feature type="domain" description="Allantoicase" evidence="2">
    <location>
        <begin position="27"/>
        <end position="178"/>
    </location>
</feature>
<dbReference type="VEuPathDB" id="FungiDB:B9J08_001315"/>
<dbReference type="GO" id="GO:0000256">
    <property type="term" value="P:allantoin catabolic process"/>
    <property type="evidence" value="ECO:0007669"/>
    <property type="project" value="InterPro"/>
</dbReference>
<sequence>MPEIYTEEKFNKEIVTNYVDVIGQKLGGQVLSFLDEFFAPAANLIKSTPVVFDPTKFVHSGKWFDGWETRRHNTEEADWVIFKAGVSSARIIGCEVDTAHFTGNAAPFISVEGVRADDDSKVGPDSKWEDIISKVECHPCLKHYFVRPCGLTKENYTHFRLRMYPDGGIARFRIYGKVVPILPKDPKTVIDLALVKNGGVAVKVSDQCFSSADNLLLPGRGEHMGDGWETKRSRGAGHVDWAMIKLGAVTKVQEVLVDTAHFRGNFPQKVNVKGYKAPEGIEASPDSLPPFDSDKWEVIVKDSKTGPHEEFKFKAEKEGPYSHVMLTMIPDGGVKRLRVFGTVAN</sequence>
<accession>A0A0L0NNU2</accession>
<dbReference type="InterPro" id="IPR015908">
    <property type="entry name" value="Allantoicase_dom"/>
</dbReference>
<name>A0A0L0NNU2_CANAR</name>
<dbReference type="VEuPathDB" id="FungiDB:CJJ07_005408"/>
<evidence type="ECO:0000313" key="4">
    <source>
        <dbReference type="Proteomes" id="UP000037122"/>
    </source>
</evidence>
<comment type="caution">
    <text evidence="3">The sequence shown here is derived from an EMBL/GenBank/DDBJ whole genome shotgun (WGS) entry which is preliminary data.</text>
</comment>
<dbReference type="VEuPathDB" id="FungiDB:CJJ09_003567"/>
<dbReference type="InterPro" id="IPR008979">
    <property type="entry name" value="Galactose-bd-like_sf"/>
</dbReference>
<dbReference type="VEuPathDB" id="FungiDB:CJI96_0001328"/>
<dbReference type="SUPFAM" id="SSF49785">
    <property type="entry name" value="Galactose-binding domain-like"/>
    <property type="match status" value="2"/>
</dbReference>
<dbReference type="NCBIfam" id="TIGR02961">
    <property type="entry name" value="allantoicase"/>
    <property type="match status" value="1"/>
</dbReference>
<dbReference type="Gene3D" id="2.60.120.260">
    <property type="entry name" value="Galactose-binding domain-like"/>
    <property type="match status" value="2"/>
</dbReference>
<protein>
    <recommendedName>
        <fullName evidence="2">Allantoicase domain-containing protein</fullName>
    </recommendedName>
</protein>
<evidence type="ECO:0000256" key="1">
    <source>
        <dbReference type="ARBA" id="ARBA00009242"/>
    </source>
</evidence>
<dbReference type="VEuPathDB" id="FungiDB:CJI96_0001327"/>
<feature type="domain" description="Allantoicase" evidence="2">
    <location>
        <begin position="198"/>
        <end position="343"/>
    </location>
</feature>
<gene>
    <name evidence="3" type="ORF">QG37_07924</name>
</gene>
<dbReference type="VEuPathDB" id="FungiDB:CJJ09_003568"/>
<dbReference type="InterPro" id="IPR005164">
    <property type="entry name" value="Allantoicase"/>
</dbReference>
<evidence type="ECO:0000313" key="3">
    <source>
        <dbReference type="EMBL" id="KND95822.1"/>
    </source>
</evidence>
<organism evidence="3 4">
    <name type="scientific">Candidozyma auris</name>
    <name type="common">Yeast</name>
    <name type="synonym">Candida auris</name>
    <dbReference type="NCBI Taxonomy" id="498019"/>
    <lineage>
        <taxon>Eukaryota</taxon>
        <taxon>Fungi</taxon>
        <taxon>Dikarya</taxon>
        <taxon>Ascomycota</taxon>
        <taxon>Saccharomycotina</taxon>
        <taxon>Pichiomycetes</taxon>
        <taxon>Metschnikowiaceae</taxon>
        <taxon>Candidozyma</taxon>
    </lineage>
</organism>
<dbReference type="PANTHER" id="PTHR12045">
    <property type="entry name" value="ALLANTOICASE"/>
    <property type="match status" value="1"/>
</dbReference>
<dbReference type="PANTHER" id="PTHR12045:SF3">
    <property type="entry name" value="INACTIVE ALLANTOICASE-RELATED"/>
    <property type="match status" value="1"/>
</dbReference>
<dbReference type="EMBL" id="LGST01000065">
    <property type="protein sequence ID" value="KND95822.1"/>
    <property type="molecule type" value="Genomic_DNA"/>
</dbReference>
<evidence type="ECO:0000259" key="2">
    <source>
        <dbReference type="Pfam" id="PF03561"/>
    </source>
</evidence>
<dbReference type="Proteomes" id="UP000037122">
    <property type="component" value="Unassembled WGS sequence"/>
</dbReference>
<dbReference type="VEuPathDB" id="FungiDB:CJI97_001289"/>
<dbReference type="HAMAP" id="MF_00813">
    <property type="entry name" value="Allantoicase"/>
    <property type="match status" value="1"/>
</dbReference>
<proteinExistence type="inferred from homology"/>
<dbReference type="GO" id="GO:0004037">
    <property type="term" value="F:allantoicase activity"/>
    <property type="evidence" value="ECO:0007669"/>
    <property type="project" value="InterPro"/>
</dbReference>